<gene>
    <name evidence="5" type="primary">LOC115477819</name>
</gene>
<dbReference type="GeneID" id="115477819"/>
<dbReference type="AlphaFoldDB" id="A0A6P7Z211"/>
<dbReference type="SMART" id="SM00276">
    <property type="entry name" value="GLECT"/>
    <property type="match status" value="1"/>
</dbReference>
<dbReference type="PANTHER" id="PTHR11346:SF147">
    <property type="entry name" value="GALECTIN"/>
    <property type="match status" value="1"/>
</dbReference>
<dbReference type="PANTHER" id="PTHR11346">
    <property type="entry name" value="GALECTIN"/>
    <property type="match status" value="1"/>
</dbReference>
<dbReference type="InterPro" id="IPR001079">
    <property type="entry name" value="Galectin_CRD"/>
</dbReference>
<dbReference type="Gene3D" id="2.60.120.200">
    <property type="match status" value="1"/>
</dbReference>
<accession>A0A6P7Z211</accession>
<proteinExistence type="predicted"/>
<organism evidence="4 5">
    <name type="scientific">Microcaecilia unicolor</name>
    <dbReference type="NCBI Taxonomy" id="1415580"/>
    <lineage>
        <taxon>Eukaryota</taxon>
        <taxon>Metazoa</taxon>
        <taxon>Chordata</taxon>
        <taxon>Craniata</taxon>
        <taxon>Vertebrata</taxon>
        <taxon>Euteleostomi</taxon>
        <taxon>Amphibia</taxon>
        <taxon>Gymnophiona</taxon>
        <taxon>Siphonopidae</taxon>
        <taxon>Microcaecilia</taxon>
    </lineage>
</organism>
<evidence type="ECO:0000256" key="1">
    <source>
        <dbReference type="ARBA" id="ARBA00022734"/>
    </source>
</evidence>
<dbReference type="GO" id="GO:0030246">
    <property type="term" value="F:carbohydrate binding"/>
    <property type="evidence" value="ECO:0007669"/>
    <property type="project" value="UniProtKB-UniRule"/>
</dbReference>
<dbReference type="InterPro" id="IPR044156">
    <property type="entry name" value="Galectin-like"/>
</dbReference>
<evidence type="ECO:0000256" key="2">
    <source>
        <dbReference type="RuleBase" id="RU102079"/>
    </source>
</evidence>
<dbReference type="SMART" id="SM00908">
    <property type="entry name" value="Gal-bind_lectin"/>
    <property type="match status" value="1"/>
</dbReference>
<dbReference type="CDD" id="cd00070">
    <property type="entry name" value="GLECT"/>
    <property type="match status" value="1"/>
</dbReference>
<dbReference type="PROSITE" id="PS51304">
    <property type="entry name" value="GALECTIN"/>
    <property type="match status" value="1"/>
</dbReference>
<name>A0A6P7Z211_9AMPH</name>
<keyword evidence="4" id="KW-1185">Reference proteome</keyword>
<protein>
    <recommendedName>
        <fullName evidence="2">Galectin</fullName>
    </recommendedName>
</protein>
<feature type="domain" description="Galectin" evidence="3">
    <location>
        <begin position="1"/>
        <end position="120"/>
    </location>
</feature>
<dbReference type="RefSeq" id="XP_030070771.1">
    <property type="nucleotide sequence ID" value="XM_030214911.1"/>
</dbReference>
<keyword evidence="1 2" id="KW-0430">Lectin</keyword>
<dbReference type="InterPro" id="IPR013320">
    <property type="entry name" value="ConA-like_dom_sf"/>
</dbReference>
<reference evidence="5" key="1">
    <citation type="submission" date="2025-08" db="UniProtKB">
        <authorList>
            <consortium name="RefSeq"/>
        </authorList>
    </citation>
    <scope>IDENTIFICATION</scope>
</reference>
<dbReference type="Pfam" id="PF00337">
    <property type="entry name" value="Gal-bind_lectin"/>
    <property type="match status" value="1"/>
</dbReference>
<dbReference type="SUPFAM" id="SSF49899">
    <property type="entry name" value="Concanavalin A-like lectins/glucanases"/>
    <property type="match status" value="1"/>
</dbReference>
<sequence>MATDSQMSVTHNLNGILVPHSTVMIHGKVNPDPDRNGKGLILNSRNNNVWGNEEIKSDISPFSPGKEFKIGIESLEDSFKVSVDDKHLLTFNARIKPLKDINYINIWGDFEMFRLLVSLK</sequence>
<evidence type="ECO:0000313" key="5">
    <source>
        <dbReference type="RefSeq" id="XP_030070771.1"/>
    </source>
</evidence>
<evidence type="ECO:0000259" key="3">
    <source>
        <dbReference type="PROSITE" id="PS51304"/>
    </source>
</evidence>
<dbReference type="Proteomes" id="UP000515156">
    <property type="component" value="Chromosome 9"/>
</dbReference>
<evidence type="ECO:0000313" key="4">
    <source>
        <dbReference type="Proteomes" id="UP000515156"/>
    </source>
</evidence>